<feature type="domain" description="PBP" evidence="3">
    <location>
        <begin position="56"/>
        <end position="279"/>
    </location>
</feature>
<dbReference type="RefSeq" id="WP_058439772.1">
    <property type="nucleotide sequence ID" value="NZ_KQ758903.1"/>
</dbReference>
<evidence type="ECO:0000259" key="3">
    <source>
        <dbReference type="Pfam" id="PF12849"/>
    </source>
</evidence>
<reference evidence="4 5" key="1">
    <citation type="submission" date="2015-06" db="EMBL/GenBank/DDBJ databases">
        <title>Genome sequence of the organohalide-respiring Dehalogenimonas alkenigignens type strain (IP3-3T).</title>
        <authorList>
            <person name="Key T.A."/>
            <person name="Richmond D.P."/>
            <person name="Bowman K.S."/>
            <person name="Cho Y.-J."/>
            <person name="Chun J."/>
            <person name="da Costa M.S."/>
            <person name="Rainey F.A."/>
            <person name="Moe W.M."/>
        </authorList>
    </citation>
    <scope>NUCLEOTIDE SEQUENCE [LARGE SCALE GENOMIC DNA]</scope>
    <source>
        <strain evidence="4 5">IP3-3</strain>
    </source>
</reference>
<evidence type="ECO:0000313" key="4">
    <source>
        <dbReference type="EMBL" id="KTB48844.1"/>
    </source>
</evidence>
<dbReference type="Proteomes" id="UP000053947">
    <property type="component" value="Unassembled WGS sequence"/>
</dbReference>
<dbReference type="PROSITE" id="PS51257">
    <property type="entry name" value="PROKAR_LIPOPROTEIN"/>
    <property type="match status" value="1"/>
</dbReference>
<organism evidence="4 5">
    <name type="scientific">Dehalogenimonas alkenigignens</name>
    <dbReference type="NCBI Taxonomy" id="1217799"/>
    <lineage>
        <taxon>Bacteria</taxon>
        <taxon>Bacillati</taxon>
        <taxon>Chloroflexota</taxon>
        <taxon>Dehalococcoidia</taxon>
        <taxon>Dehalococcoidales</taxon>
        <taxon>Dehalococcoidaceae</taxon>
        <taxon>Dehalogenimonas</taxon>
    </lineage>
</organism>
<gene>
    <name evidence="4" type="ORF">DEALK_16910</name>
</gene>
<feature type="chain" id="PRO_5006902691" evidence="2">
    <location>
        <begin position="24"/>
        <end position="308"/>
    </location>
</feature>
<keyword evidence="5" id="KW-1185">Reference proteome</keyword>
<evidence type="ECO:0000256" key="2">
    <source>
        <dbReference type="SAM" id="SignalP"/>
    </source>
</evidence>
<feature type="region of interest" description="Disordered" evidence="1">
    <location>
        <begin position="28"/>
        <end position="47"/>
    </location>
</feature>
<accession>A0A0W0GJV7</accession>
<dbReference type="SUPFAM" id="SSF53850">
    <property type="entry name" value="Periplasmic binding protein-like II"/>
    <property type="match status" value="1"/>
</dbReference>
<proteinExistence type="predicted"/>
<comment type="caution">
    <text evidence="4">The sequence shown here is derived from an EMBL/GenBank/DDBJ whole genome shotgun (WGS) entry which is preliminary data.</text>
</comment>
<dbReference type="Gene3D" id="3.40.190.10">
    <property type="entry name" value="Periplasmic binding protein-like II"/>
    <property type="match status" value="2"/>
</dbReference>
<dbReference type="STRING" id="1217799.DEALK_16910"/>
<feature type="signal peptide" evidence="2">
    <location>
        <begin position="1"/>
        <end position="23"/>
    </location>
</feature>
<dbReference type="OrthoDB" id="186379at2"/>
<dbReference type="EMBL" id="LFDV01000002">
    <property type="protein sequence ID" value="KTB48844.1"/>
    <property type="molecule type" value="Genomic_DNA"/>
</dbReference>
<name>A0A0W0GJV7_9CHLR</name>
<sequence length="308" mass="32651">MRKTWLKVSGLLLSMLLAASSIAGCNGSDNPSTTGPTVSPTTEQGSGILSPAKRLKVATTSSLYDTGLWALLEPMFEKEFGVEVDVLYANTGIALQYGQRGDVDIITVHDKARELQFIADGYGTTRSAFAYNYFVIVGPASDPLGLKGLSAEDAFKKLFASKTAKFVSRGDASGTNSKEQAIWKAAGITYTDVRSSGAWYVESGQGMGPTLQMAGQLQGYTLSDIGTFLAFKGQTGLTSIVDKGSILLNVYAAVPVNPVKVAVSNKDMAQKMVEWLLSPAIQKIIGDYGVKDYGAPLFTPCAGNEPAN</sequence>
<dbReference type="PANTHER" id="PTHR37945">
    <property type="entry name" value="EXTRACELLULAR TUNGSTATE BINDING PROTEIN"/>
    <property type="match status" value="1"/>
</dbReference>
<feature type="compositionally biased region" description="Low complexity" evidence="1">
    <location>
        <begin position="31"/>
        <end position="42"/>
    </location>
</feature>
<evidence type="ECO:0000256" key="1">
    <source>
        <dbReference type="SAM" id="MobiDB-lite"/>
    </source>
</evidence>
<dbReference type="AlphaFoldDB" id="A0A0W0GJV7"/>
<protein>
    <submittedName>
        <fullName evidence="4">ABC-type tungstate transport system, permease component</fullName>
    </submittedName>
</protein>
<dbReference type="InterPro" id="IPR052738">
    <property type="entry name" value="ABC-Tungstate_binding"/>
</dbReference>
<dbReference type="Pfam" id="PF12849">
    <property type="entry name" value="PBP_like_2"/>
    <property type="match status" value="1"/>
</dbReference>
<dbReference type="PATRIC" id="fig|1217799.6.peg.1741"/>
<keyword evidence="2" id="KW-0732">Signal</keyword>
<dbReference type="PANTHER" id="PTHR37945:SF1">
    <property type="entry name" value="EXTRACELLULAR TUNGSTATE BINDING PROTEIN"/>
    <property type="match status" value="1"/>
</dbReference>
<dbReference type="InterPro" id="IPR024370">
    <property type="entry name" value="PBP_domain"/>
</dbReference>
<evidence type="ECO:0000313" key="5">
    <source>
        <dbReference type="Proteomes" id="UP000053947"/>
    </source>
</evidence>